<reference evidence="3 4" key="1">
    <citation type="submission" date="2020-02" db="EMBL/GenBank/DDBJ databases">
        <title>Rhodobacter algicola sp. nov., isolated from microalga culture.</title>
        <authorList>
            <person name="Park C.-Y."/>
        </authorList>
    </citation>
    <scope>NUCLEOTIDE SEQUENCE [LARGE SCALE GENOMIC DNA]</scope>
    <source>
        <strain evidence="3 4">ETT8</strain>
    </source>
</reference>
<evidence type="ECO:0000313" key="3">
    <source>
        <dbReference type="EMBL" id="NEX47726.1"/>
    </source>
</evidence>
<dbReference type="Proteomes" id="UP000481421">
    <property type="component" value="Unassembled WGS sequence"/>
</dbReference>
<accession>A0A6B3RRF4</accession>
<dbReference type="InterPro" id="IPR050490">
    <property type="entry name" value="Bact_solute-bd_prot1"/>
</dbReference>
<proteinExistence type="predicted"/>
<sequence>MRLRHTATAMALALMATGSAPAWADMNAAKAFLDAEIGELSTLSRAEQEAEMQWFIDAAAPFKGMEIKVVSETITTHEYESKVLAPAFTAITGIKVTHDLIGEGDVVEKLQTQMQSGENIYDAYINDSDLIGTHWRYQQVRILDDWMAGEGAAVTNPNLDIADFIGTKFTTAPDGKLYQLPTQQFANLYWFRYDWFNDEKTKADFKERYGYDLGVPLNWSAYEDIAEFFTGRDMTYAGGPASAWGNMDYGKKDPSLGWRYTDAWMSMAGMGDVGEPNGLPVDEWGIRVDENSRPVGSCVARGGATNDAAAVYAVTKAIEWLQKYTPPEAQGMTFGEAGPVPAQGNIAQQMFWYTAFTADMVKEGLPVMNEDGTPKWRMAPSPHGTYWQDGMKVGYQDAGSWTLMKSTPVDRAQAAWLYAQFVVSKTVDVKKSHVGLTFIRESTIDHESFTERAPKLGGLVEFYRSPARVQWSPTGTNVPDYPKLAQLWWQNIGDAMSGAKTPQQALDALCEEQERVMERIERAGVQGDIGPKLNEPQDAQVWLDAPGAPVAKLENEKPQGETISYDELIKSWQ</sequence>
<dbReference type="InterPro" id="IPR014597">
    <property type="entry name" value="ABC_tp_sb"/>
</dbReference>
<evidence type="ECO:0000256" key="2">
    <source>
        <dbReference type="SAM" id="SignalP"/>
    </source>
</evidence>
<protein>
    <submittedName>
        <fullName evidence="3">Carbohydrate ABC transporter substrate-binding protein</fullName>
    </submittedName>
</protein>
<dbReference type="Gene3D" id="3.40.190.10">
    <property type="entry name" value="Periplasmic binding protein-like II"/>
    <property type="match status" value="2"/>
</dbReference>
<dbReference type="EMBL" id="JAAIKE010000005">
    <property type="protein sequence ID" value="NEX47726.1"/>
    <property type="molecule type" value="Genomic_DNA"/>
</dbReference>
<gene>
    <name evidence="3" type="ORF">G3572_16045</name>
</gene>
<evidence type="ECO:0000313" key="4">
    <source>
        <dbReference type="Proteomes" id="UP000481421"/>
    </source>
</evidence>
<comment type="caution">
    <text evidence="3">The sequence shown here is derived from an EMBL/GenBank/DDBJ whole genome shotgun (WGS) entry which is preliminary data.</text>
</comment>
<dbReference type="AlphaFoldDB" id="A0A6B3RRF4"/>
<name>A0A6B3RRF4_9RHOB</name>
<keyword evidence="4" id="KW-1185">Reference proteome</keyword>
<dbReference type="SUPFAM" id="SSF53850">
    <property type="entry name" value="Periplasmic binding protein-like II"/>
    <property type="match status" value="1"/>
</dbReference>
<feature type="signal peptide" evidence="2">
    <location>
        <begin position="1"/>
        <end position="24"/>
    </location>
</feature>
<dbReference type="GO" id="GO:0022857">
    <property type="term" value="F:transmembrane transporter activity"/>
    <property type="evidence" value="ECO:0007669"/>
    <property type="project" value="InterPro"/>
</dbReference>
<dbReference type="RefSeq" id="WP_164613713.1">
    <property type="nucleotide sequence ID" value="NZ_JAAIKE010000005.1"/>
</dbReference>
<organism evidence="3 4">
    <name type="scientific">Pseudotabrizicola algicola</name>
    <dbReference type="NCBI Taxonomy" id="2709381"/>
    <lineage>
        <taxon>Bacteria</taxon>
        <taxon>Pseudomonadati</taxon>
        <taxon>Pseudomonadota</taxon>
        <taxon>Alphaproteobacteria</taxon>
        <taxon>Rhodobacterales</taxon>
        <taxon>Paracoccaceae</taxon>
        <taxon>Pseudotabrizicola</taxon>
    </lineage>
</organism>
<dbReference type="PIRSF" id="PIRSF035859">
    <property type="entry name" value="ABC_tp_sb"/>
    <property type="match status" value="1"/>
</dbReference>
<feature type="chain" id="PRO_5025370014" evidence="2">
    <location>
        <begin position="25"/>
        <end position="573"/>
    </location>
</feature>
<evidence type="ECO:0000256" key="1">
    <source>
        <dbReference type="ARBA" id="ARBA00022729"/>
    </source>
</evidence>
<dbReference type="PANTHER" id="PTHR43649:SF33">
    <property type="entry name" value="POLYGALACTURONAN_RHAMNOGALACTURONAN-BINDING PROTEIN YTCQ"/>
    <property type="match status" value="1"/>
</dbReference>
<dbReference type="PANTHER" id="PTHR43649">
    <property type="entry name" value="ARABINOSE-BINDING PROTEIN-RELATED"/>
    <property type="match status" value="1"/>
</dbReference>
<keyword evidence="1 2" id="KW-0732">Signal</keyword>